<keyword evidence="2 5" id="KW-0863">Zinc-finger</keyword>
<evidence type="ECO:0000256" key="5">
    <source>
        <dbReference type="PROSITE-ProRule" id="PRU00309"/>
    </source>
</evidence>
<keyword evidence="4 5" id="KW-0238">DNA-binding</keyword>
<protein>
    <recommendedName>
        <fullName evidence="7">THAP-type domain-containing protein</fullName>
    </recommendedName>
</protein>
<dbReference type="PANTHER" id="PTHR46600:SF11">
    <property type="entry name" value="THAP DOMAIN-CONTAINING PROTEIN 10"/>
    <property type="match status" value="1"/>
</dbReference>
<evidence type="ECO:0000256" key="3">
    <source>
        <dbReference type="ARBA" id="ARBA00022833"/>
    </source>
</evidence>
<keyword evidence="3" id="KW-0862">Zinc</keyword>
<feature type="compositionally biased region" description="Polar residues" evidence="6">
    <location>
        <begin position="425"/>
        <end position="435"/>
    </location>
</feature>
<evidence type="ECO:0000256" key="1">
    <source>
        <dbReference type="ARBA" id="ARBA00022723"/>
    </source>
</evidence>
<dbReference type="SUPFAM" id="SSF57716">
    <property type="entry name" value="Glucocorticoid receptor-like (DNA-binding domain)"/>
    <property type="match status" value="1"/>
</dbReference>
<dbReference type="EMBL" id="JAPWTJ010000980">
    <property type="protein sequence ID" value="KAJ8974505.1"/>
    <property type="molecule type" value="Genomic_DNA"/>
</dbReference>
<evidence type="ECO:0000256" key="2">
    <source>
        <dbReference type="ARBA" id="ARBA00022771"/>
    </source>
</evidence>
<evidence type="ECO:0000259" key="7">
    <source>
        <dbReference type="PROSITE" id="PS50950"/>
    </source>
</evidence>
<dbReference type="PROSITE" id="PS50950">
    <property type="entry name" value="ZF_THAP"/>
    <property type="match status" value="1"/>
</dbReference>
<keyword evidence="9" id="KW-1185">Reference proteome</keyword>
<dbReference type="InterPro" id="IPR006612">
    <property type="entry name" value="THAP_Znf"/>
</dbReference>
<organism evidence="8 9">
    <name type="scientific">Molorchus minor</name>
    <dbReference type="NCBI Taxonomy" id="1323400"/>
    <lineage>
        <taxon>Eukaryota</taxon>
        <taxon>Metazoa</taxon>
        <taxon>Ecdysozoa</taxon>
        <taxon>Arthropoda</taxon>
        <taxon>Hexapoda</taxon>
        <taxon>Insecta</taxon>
        <taxon>Pterygota</taxon>
        <taxon>Neoptera</taxon>
        <taxon>Endopterygota</taxon>
        <taxon>Coleoptera</taxon>
        <taxon>Polyphaga</taxon>
        <taxon>Cucujiformia</taxon>
        <taxon>Chrysomeloidea</taxon>
        <taxon>Cerambycidae</taxon>
        <taxon>Lamiinae</taxon>
        <taxon>Monochamini</taxon>
        <taxon>Molorchus</taxon>
    </lineage>
</organism>
<gene>
    <name evidence="8" type="ORF">NQ317_012996</name>
</gene>
<evidence type="ECO:0000313" key="9">
    <source>
        <dbReference type="Proteomes" id="UP001162164"/>
    </source>
</evidence>
<accession>A0ABQ9J978</accession>
<dbReference type="SMART" id="SM00980">
    <property type="entry name" value="THAP"/>
    <property type="match status" value="1"/>
</dbReference>
<evidence type="ECO:0000256" key="4">
    <source>
        <dbReference type="ARBA" id="ARBA00023125"/>
    </source>
</evidence>
<evidence type="ECO:0000256" key="6">
    <source>
        <dbReference type="SAM" id="MobiDB-lite"/>
    </source>
</evidence>
<name>A0ABQ9J978_9CUCU</name>
<dbReference type="InterPro" id="IPR026516">
    <property type="entry name" value="THAP1/10"/>
</dbReference>
<feature type="domain" description="THAP-type" evidence="7">
    <location>
        <begin position="1"/>
        <end position="98"/>
    </location>
</feature>
<comment type="caution">
    <text evidence="8">The sequence shown here is derived from an EMBL/GenBank/DDBJ whole genome shotgun (WGS) entry which is preliminary data.</text>
</comment>
<evidence type="ECO:0000313" key="8">
    <source>
        <dbReference type="EMBL" id="KAJ8974505.1"/>
    </source>
</evidence>
<proteinExistence type="predicted"/>
<dbReference type="Pfam" id="PF05485">
    <property type="entry name" value="THAP"/>
    <property type="match status" value="1"/>
</dbReference>
<keyword evidence="1" id="KW-0479">Metal-binding</keyword>
<dbReference type="PANTHER" id="PTHR46600">
    <property type="entry name" value="THAP DOMAIN-CONTAINING"/>
    <property type="match status" value="1"/>
</dbReference>
<sequence length="612" mass="69653">MNRYCSVPYCNSWSKRNPEIPFHLFPKADKNKVCMDTKFGTKYLIDRQKAWILKLGIGKPVTKFMRVCSLHFTQDDYFHRGNNSKRNILKKTAVPSRKLPLQVPCEPRPSRIEKCSRRSAKYILNIPENSSDCTDKDSQHTKRDHVAGQGLRKLLLSRPNYTGPKKFCNFQRQSAPNPTNSGQSVDNIKFCDRTGLWVTPLSRPTDFSIKSVPNSCESPNVSPKVLKERQIGSTHHDVEDFNNTNDNTENSNNLQKIESSSLENNLPKITNVFSLSESEFVQNDFTGCEAVQDTTYGCSFKESKLSCSISEIIPDVDNATDGFTAAQEIKDEPVDVEINRVPLVDNTISDEETADASETASYMQDIIDSIPEINDSNQYVDIPEFVQINNFGPKDLEEFRRQQLKEKEQEENEEGSSSVNELSPDTPSSIPDMNFSDSVFVNGNRMVRYGDEYKLASQADKTPLLKNMLCPVQKSSRFQIQMTLSIAVKKYLKKLPEVIVFEGKEYIKSYERNAYIPHPNQEQEVADCGPKRKRRFKIVPVSDTSQSGKIGVKSKKEKRDPGYDKDVVVLYTSYTTDAYYINDHDYLVNPYKRNKVLINENNGWASLITGKS</sequence>
<feature type="region of interest" description="Disordered" evidence="6">
    <location>
        <begin position="403"/>
        <end position="435"/>
    </location>
</feature>
<reference evidence="8" key="1">
    <citation type="journal article" date="2023" name="Insect Mol. Biol.">
        <title>Genome sequencing provides insights into the evolution of gene families encoding plant cell wall-degrading enzymes in longhorned beetles.</title>
        <authorList>
            <person name="Shin N.R."/>
            <person name="Okamura Y."/>
            <person name="Kirsch R."/>
            <person name="Pauchet Y."/>
        </authorList>
    </citation>
    <scope>NUCLEOTIDE SEQUENCE</scope>
    <source>
        <strain evidence="8">MMC_N1</strain>
    </source>
</reference>
<dbReference type="Proteomes" id="UP001162164">
    <property type="component" value="Unassembled WGS sequence"/>
</dbReference>